<keyword evidence="22" id="KW-1185">Reference proteome</keyword>
<comment type="cofactor">
    <cofactor evidence="18">
        <name>Co(2+)</name>
        <dbReference type="ChEBI" id="CHEBI:48828"/>
    </cofactor>
    <cofactor evidence="18">
        <name>Zn(2+)</name>
        <dbReference type="ChEBI" id="CHEBI:29105"/>
    </cofactor>
    <text evidence="18">Binds 1 divalent metal cation per subunit. Can use either Co(2+) or Zn(2+).</text>
</comment>
<dbReference type="Pfam" id="PF01202">
    <property type="entry name" value="SKI"/>
    <property type="match status" value="1"/>
</dbReference>
<evidence type="ECO:0000256" key="2">
    <source>
        <dbReference type="ARBA" id="ARBA00001911"/>
    </source>
</evidence>
<dbReference type="InterPro" id="IPR027417">
    <property type="entry name" value="P-loop_NTPase"/>
</dbReference>
<evidence type="ECO:0000256" key="18">
    <source>
        <dbReference type="HAMAP-Rule" id="MF_00110"/>
    </source>
</evidence>
<dbReference type="InterPro" id="IPR050071">
    <property type="entry name" value="Dehydroquinate_synthase"/>
</dbReference>
<feature type="binding site" evidence="18">
    <location>
        <position position="458"/>
    </location>
    <ligand>
        <name>Zn(2+)</name>
        <dbReference type="ChEBI" id="CHEBI:29105"/>
    </ligand>
</feature>
<keyword evidence="14 18" id="KW-0456">Lyase</keyword>
<dbReference type="EC" id="4.2.3.4" evidence="18"/>
<dbReference type="HAMAP" id="MF_00110">
    <property type="entry name" value="DHQ_synthase"/>
    <property type="match status" value="1"/>
</dbReference>
<feature type="binding site" evidence="18">
    <location>
        <begin position="319"/>
        <end position="320"/>
    </location>
    <ligand>
        <name>NAD(+)</name>
        <dbReference type="ChEBI" id="CHEBI:57540"/>
    </ligand>
</feature>
<dbReference type="InterPro" id="IPR031322">
    <property type="entry name" value="Shikimate/glucono_kinase"/>
</dbReference>
<comment type="catalytic activity">
    <reaction evidence="1 18">
        <text>7-phospho-2-dehydro-3-deoxy-D-arabino-heptonate = 3-dehydroquinate + phosphate</text>
        <dbReference type="Rhea" id="RHEA:21968"/>
        <dbReference type="ChEBI" id="CHEBI:32364"/>
        <dbReference type="ChEBI" id="CHEBI:43474"/>
        <dbReference type="ChEBI" id="CHEBI:58394"/>
        <dbReference type="EC" id="4.2.3.4"/>
    </reaction>
</comment>
<dbReference type="Pfam" id="PF24621">
    <property type="entry name" value="DHQS_C"/>
    <property type="match status" value="1"/>
</dbReference>
<evidence type="ECO:0000256" key="6">
    <source>
        <dbReference type="ARBA" id="ARBA00022490"/>
    </source>
</evidence>
<dbReference type="Gene3D" id="1.20.1090.10">
    <property type="entry name" value="Dehydroquinate synthase-like - alpha domain"/>
    <property type="match status" value="1"/>
</dbReference>
<dbReference type="SUPFAM" id="SSF52540">
    <property type="entry name" value="P-loop containing nucleoside triphosphate hydrolases"/>
    <property type="match status" value="1"/>
</dbReference>
<feature type="binding site" evidence="17">
    <location>
        <position position="52"/>
    </location>
    <ligand>
        <name>substrate</name>
    </ligand>
</feature>
<gene>
    <name evidence="18 21" type="primary">aroB</name>
    <name evidence="17" type="synonym">aroK</name>
    <name evidence="21" type="ORF">N5W20_05045</name>
</gene>
<organism evidence="21 22">
    <name type="scientific">Candidatus Kirkpatrickella diaphorinae</name>
    <dbReference type="NCBI Taxonomy" id="2984322"/>
    <lineage>
        <taxon>Bacteria</taxon>
        <taxon>Pseudomonadati</taxon>
        <taxon>Pseudomonadota</taxon>
        <taxon>Alphaproteobacteria</taxon>
        <taxon>Acetobacterales</taxon>
        <taxon>Acetobacteraceae</taxon>
        <taxon>Candidatus Kirkpatrickella</taxon>
    </lineage>
</organism>
<comment type="cofactor">
    <cofactor evidence="2 18">
        <name>NAD(+)</name>
        <dbReference type="ChEBI" id="CHEBI:57540"/>
    </cofactor>
</comment>
<evidence type="ECO:0000256" key="17">
    <source>
        <dbReference type="HAMAP-Rule" id="MF_00109"/>
    </source>
</evidence>
<evidence type="ECO:0000256" key="5">
    <source>
        <dbReference type="ARBA" id="ARBA00004842"/>
    </source>
</evidence>
<keyword evidence="8 17" id="KW-0808">Transferase</keyword>
<comment type="function">
    <text evidence="17">Catalyzes the specific phosphorylation of the 3-hydroxyl group of shikimic acid using ATP as a cosubstrate.</text>
</comment>
<dbReference type="PRINTS" id="PR01100">
    <property type="entry name" value="SHIKIMTKNASE"/>
</dbReference>
<comment type="catalytic activity">
    <reaction evidence="16 17">
        <text>shikimate + ATP = 3-phosphoshikimate + ADP + H(+)</text>
        <dbReference type="Rhea" id="RHEA:13121"/>
        <dbReference type="ChEBI" id="CHEBI:15378"/>
        <dbReference type="ChEBI" id="CHEBI:30616"/>
        <dbReference type="ChEBI" id="CHEBI:36208"/>
        <dbReference type="ChEBI" id="CHEBI:145989"/>
        <dbReference type="ChEBI" id="CHEBI:456216"/>
        <dbReference type="EC" id="2.7.1.71"/>
    </reaction>
</comment>
<dbReference type="InterPro" id="IPR016037">
    <property type="entry name" value="DHQ_synth_AroB"/>
</dbReference>
<feature type="binding site" evidence="18">
    <location>
        <begin position="359"/>
        <end position="362"/>
    </location>
    <ligand>
        <name>NAD(+)</name>
        <dbReference type="ChEBI" id="CHEBI:57540"/>
    </ligand>
</feature>
<keyword evidence="9 18" id="KW-0547">Nucleotide-binding</keyword>
<feature type="binding site" evidence="17">
    <location>
        <position position="34"/>
    </location>
    <ligand>
        <name>Mg(2+)</name>
        <dbReference type="ChEBI" id="CHEBI:18420"/>
    </ligand>
</feature>
<evidence type="ECO:0000256" key="13">
    <source>
        <dbReference type="ARBA" id="ARBA00023141"/>
    </source>
</evidence>
<keyword evidence="15" id="KW-0511">Multifunctional enzyme</keyword>
<comment type="caution">
    <text evidence="18">Lacks conserved residue(s) required for the propagation of feature annotation.</text>
</comment>
<dbReference type="InterPro" id="IPR000623">
    <property type="entry name" value="Shikimate_kinase/TSH1"/>
</dbReference>
<keyword evidence="13 18" id="KW-0057">Aromatic amino acid biosynthesis</keyword>
<feature type="binding site" evidence="18">
    <location>
        <position position="341"/>
    </location>
    <ligand>
        <name>NAD(+)</name>
        <dbReference type="ChEBI" id="CHEBI:57540"/>
    </ligand>
</feature>
<comment type="subunit">
    <text evidence="17">Monomer.</text>
</comment>
<feature type="binding site" evidence="17">
    <location>
        <position position="155"/>
    </location>
    <ligand>
        <name>substrate</name>
    </ligand>
</feature>
<dbReference type="InterPro" id="IPR023000">
    <property type="entry name" value="Shikimate_kinase_CS"/>
</dbReference>
<keyword evidence="18" id="KW-0479">Metal-binding</keyword>
<proteinExistence type="inferred from homology"/>
<name>A0ABY6GL32_9PROT</name>
<feature type="binding site" evidence="18">
    <location>
        <begin position="295"/>
        <end position="299"/>
    </location>
    <ligand>
        <name>NAD(+)</name>
        <dbReference type="ChEBI" id="CHEBI:57540"/>
    </ligand>
</feature>
<keyword evidence="6 18" id="KW-0963">Cytoplasm</keyword>
<comment type="similarity">
    <text evidence="18">Belongs to the sugar phosphate cyclases superfamily. Dehydroquinate synthase family.</text>
</comment>
<evidence type="ECO:0000313" key="22">
    <source>
        <dbReference type="Proteomes" id="UP001163831"/>
    </source>
</evidence>
<dbReference type="Gene3D" id="3.40.50.1970">
    <property type="match status" value="1"/>
</dbReference>
<dbReference type="NCBIfam" id="TIGR01357">
    <property type="entry name" value="aroB"/>
    <property type="match status" value="1"/>
</dbReference>
<comment type="pathway">
    <text evidence="5 17">Metabolic intermediate biosynthesis; chorismate biosynthesis; chorismate from D-erythrose 4-phosphate and phosphoenolpyruvate: step 5/7.</text>
</comment>
<comment type="pathway">
    <text evidence="4 18">Metabolic intermediate biosynthesis; chorismate biosynthesis; chorismate from D-erythrose 4-phosphate and phosphoenolpyruvate: step 2/7.</text>
</comment>
<evidence type="ECO:0000256" key="4">
    <source>
        <dbReference type="ARBA" id="ARBA00004661"/>
    </source>
</evidence>
<evidence type="ECO:0000259" key="20">
    <source>
        <dbReference type="Pfam" id="PF24621"/>
    </source>
</evidence>
<feature type="domain" description="3-dehydroquinate synthase C-terminal" evidence="20">
    <location>
        <begin position="371"/>
        <end position="522"/>
    </location>
</feature>
<dbReference type="Gene3D" id="3.40.50.300">
    <property type="entry name" value="P-loop containing nucleotide triphosphate hydrolases"/>
    <property type="match status" value="1"/>
</dbReference>
<comment type="subcellular location">
    <subcellularLocation>
        <location evidence="18">Cytoplasm</location>
    </subcellularLocation>
</comment>
<evidence type="ECO:0000256" key="8">
    <source>
        <dbReference type="ARBA" id="ARBA00022679"/>
    </source>
</evidence>
<dbReference type="GO" id="GO:0003856">
    <property type="term" value="F:3-dehydroquinate synthase activity"/>
    <property type="evidence" value="ECO:0007669"/>
    <property type="project" value="UniProtKB-EC"/>
</dbReference>
<evidence type="ECO:0000256" key="1">
    <source>
        <dbReference type="ARBA" id="ARBA00001393"/>
    </source>
</evidence>
<evidence type="ECO:0000256" key="9">
    <source>
        <dbReference type="ARBA" id="ARBA00022741"/>
    </source>
</evidence>
<sequence length="560" mass="60842">MTPKDAVAGQADRRKPASIPRVIVLIGLMGAGKTTIGRRLAHALDLPFIDADHEIERAAGCSVSEIFDRHGEAAFREGERRVIQRLLDGRPMVLATGGGAFMNPQTRQIIRENGHSVWLRCPLNILRKRLEGRPGRPLLSDGNISDVLETLRKTRHHIYAEADIIVDCGDETVRSAVERVVTALSSHNPPSRLPIALPNKAYDIVIGSDVLDRAGALLAPILQQRRAVIVTDARVAPLYLARLEASLHEVGFETHAEIIPGGEESKSFKQYAQLCENVLTHGVERRTAIIGLGGGVVGDLSGFVAATLLRGVPFVQIPTTLLAQVDSSVGGKTGINTARGKNLVGAFHQPSAVLTDISTLKTLPRRERVAGYAEIVKAGLIGDRDLFAWCEANGAALLDGDEQAVQEGVRRACAFKASVVLEDEREISPHNGRALLNLGHSFGHALEAEFHYDGRLLHGEAVSIGLHLAASLSVRKNYCDASVLTRIDHHLKAHGMPCTLSDLPHRLSAARLTTHMARDKKMVDRRIMLILLHDIGEAFTTKDVDLDEVKQFLVSEGCDN</sequence>
<dbReference type="PANTHER" id="PTHR43622:SF7">
    <property type="entry name" value="3-DEHYDROQUINATE SYNTHASE, CHLOROPLASTIC"/>
    <property type="match status" value="1"/>
</dbReference>
<feature type="binding site" evidence="17">
    <location>
        <position position="98"/>
    </location>
    <ligand>
        <name>substrate</name>
    </ligand>
</feature>
<reference evidence="21" key="1">
    <citation type="submission" date="2022-10" db="EMBL/GenBank/DDBJ databases">
        <title>Candidatus Kirkpatrella diaphorinas gen. nov., sp. nov., an uncultured endosymbiont identified in a population of Diaphorina citri from Hawaii.</title>
        <authorList>
            <person name="Henry E.M."/>
            <person name="Carlson C.R."/>
            <person name="Kuo Y.-W."/>
        </authorList>
    </citation>
    <scope>NUCLEOTIDE SEQUENCE</scope>
    <source>
        <strain evidence="21">CADCRV1</strain>
    </source>
</reference>
<keyword evidence="17" id="KW-0460">Magnesium</keyword>
<evidence type="ECO:0000256" key="15">
    <source>
        <dbReference type="ARBA" id="ARBA00023268"/>
    </source>
</evidence>
<evidence type="ECO:0000256" key="16">
    <source>
        <dbReference type="ARBA" id="ARBA00048567"/>
    </source>
</evidence>
<dbReference type="CDD" id="cd08195">
    <property type="entry name" value="DHQS"/>
    <property type="match status" value="1"/>
</dbReference>
<evidence type="ECO:0000313" key="21">
    <source>
        <dbReference type="EMBL" id="UYH52247.1"/>
    </source>
</evidence>
<evidence type="ECO:0000259" key="19">
    <source>
        <dbReference type="Pfam" id="PF01761"/>
    </source>
</evidence>
<feature type="binding site" evidence="18">
    <location>
        <position position="332"/>
    </location>
    <ligand>
        <name>NAD(+)</name>
        <dbReference type="ChEBI" id="CHEBI:57540"/>
    </ligand>
</feature>
<evidence type="ECO:0000256" key="12">
    <source>
        <dbReference type="ARBA" id="ARBA00023027"/>
    </source>
</evidence>
<feature type="binding site" evidence="17">
    <location>
        <position position="136"/>
    </location>
    <ligand>
        <name>ATP</name>
        <dbReference type="ChEBI" id="CHEBI:30616"/>
    </ligand>
</feature>
<keyword evidence="10 17" id="KW-0418">Kinase</keyword>
<dbReference type="Pfam" id="PF01761">
    <property type="entry name" value="DHQ_synthase"/>
    <property type="match status" value="1"/>
</dbReference>
<feature type="domain" description="3-dehydroquinate synthase N-terminal" evidence="19">
    <location>
        <begin position="258"/>
        <end position="367"/>
    </location>
</feature>
<evidence type="ECO:0000256" key="3">
    <source>
        <dbReference type="ARBA" id="ARBA00003485"/>
    </source>
</evidence>
<dbReference type="SUPFAM" id="SSF56796">
    <property type="entry name" value="Dehydroquinate synthase-like"/>
    <property type="match status" value="1"/>
</dbReference>
<feature type="binding site" evidence="17">
    <location>
        <begin position="30"/>
        <end position="35"/>
    </location>
    <ligand>
        <name>ATP</name>
        <dbReference type="ChEBI" id="CHEBI:30616"/>
    </ligand>
</feature>
<evidence type="ECO:0000256" key="7">
    <source>
        <dbReference type="ARBA" id="ARBA00022605"/>
    </source>
</evidence>
<dbReference type="InterPro" id="IPR056179">
    <property type="entry name" value="DHQS_C"/>
</dbReference>
<comment type="similarity">
    <text evidence="17">Belongs to the shikimate kinase family.</text>
</comment>
<feature type="binding site" evidence="18">
    <location>
        <position position="374"/>
    </location>
    <ligand>
        <name>Zn(2+)</name>
        <dbReference type="ChEBI" id="CHEBI:29105"/>
    </ligand>
</feature>
<dbReference type="HAMAP" id="MF_00109">
    <property type="entry name" value="Shikimate_kinase"/>
    <property type="match status" value="1"/>
</dbReference>
<dbReference type="NCBIfam" id="NF010552">
    <property type="entry name" value="PRK13946.1"/>
    <property type="match status" value="1"/>
</dbReference>
<keyword evidence="12 18" id="KW-0520">NAD</keyword>
<feature type="binding site" evidence="18">
    <location>
        <position position="440"/>
    </location>
    <ligand>
        <name>Zn(2+)</name>
        <dbReference type="ChEBI" id="CHEBI:29105"/>
    </ligand>
</feature>
<keyword evidence="18" id="KW-0170">Cobalt</keyword>
<protein>
    <recommendedName>
        <fullName evidence="17 18">Multifunctional fusion protein</fullName>
    </recommendedName>
    <domain>
        <recommendedName>
            <fullName evidence="17">Shikimate kinase</fullName>
            <shortName evidence="17">SK</shortName>
            <ecNumber evidence="17">2.7.1.71</ecNumber>
        </recommendedName>
    </domain>
    <domain>
        <recommendedName>
            <fullName evidence="18">3-dehydroquinate synthase</fullName>
            <shortName evidence="18">DHQS</shortName>
            <ecNumber evidence="18">4.2.3.4</ecNumber>
        </recommendedName>
    </domain>
</protein>
<comment type="function">
    <text evidence="3 18">Catalyzes the conversion of 3-deoxy-D-arabino-heptulosonate 7-phosphate (DAHP) to dehydroquinate (DHQ).</text>
</comment>
<evidence type="ECO:0000256" key="11">
    <source>
        <dbReference type="ARBA" id="ARBA00022840"/>
    </source>
</evidence>
<evidence type="ECO:0000256" key="10">
    <source>
        <dbReference type="ARBA" id="ARBA00022777"/>
    </source>
</evidence>
<accession>A0ABY6GL32</accession>
<keyword evidence="7 18" id="KW-0028">Amino-acid biosynthesis</keyword>
<dbReference type="PANTHER" id="PTHR43622">
    <property type="entry name" value="3-DEHYDROQUINATE SYNTHASE"/>
    <property type="match status" value="1"/>
</dbReference>
<dbReference type="CDD" id="cd00464">
    <property type="entry name" value="SK"/>
    <property type="match status" value="1"/>
</dbReference>
<keyword evidence="11 17" id="KW-0067">ATP-binding</keyword>
<dbReference type="PROSITE" id="PS01128">
    <property type="entry name" value="SHIKIMATE_KINASE"/>
    <property type="match status" value="1"/>
</dbReference>
<feature type="binding site" evidence="17">
    <location>
        <position position="76"/>
    </location>
    <ligand>
        <name>substrate</name>
    </ligand>
</feature>
<dbReference type="InterPro" id="IPR030960">
    <property type="entry name" value="DHQS/DOIS_N"/>
</dbReference>
<keyword evidence="18" id="KW-0862">Zinc</keyword>
<comment type="cofactor">
    <cofactor evidence="17">
        <name>Mg(2+)</name>
        <dbReference type="ChEBI" id="CHEBI:18420"/>
    </cofactor>
    <text evidence="17">Binds 1 Mg(2+) ion per subunit.</text>
</comment>
<dbReference type="EC" id="2.7.1.71" evidence="17"/>
<evidence type="ECO:0000256" key="14">
    <source>
        <dbReference type="ARBA" id="ARBA00023239"/>
    </source>
</evidence>
<dbReference type="EMBL" id="CP107052">
    <property type="protein sequence ID" value="UYH52247.1"/>
    <property type="molecule type" value="Genomic_DNA"/>
</dbReference>
<dbReference type="Proteomes" id="UP001163831">
    <property type="component" value="Chromosome"/>
</dbReference>